<evidence type="ECO:0000313" key="3">
    <source>
        <dbReference type="Proteomes" id="UP000499080"/>
    </source>
</evidence>
<dbReference type="AlphaFoldDB" id="A0A4Y2NAY6"/>
<dbReference type="EMBL" id="BGPR01008678">
    <property type="protein sequence ID" value="GBN35307.1"/>
    <property type="molecule type" value="Genomic_DNA"/>
</dbReference>
<evidence type="ECO:0000313" key="2">
    <source>
        <dbReference type="EMBL" id="GBN35307.1"/>
    </source>
</evidence>
<sequence length="25" mass="2702">MTKDIGLPLGQSTQKGIAHIAEKHQ</sequence>
<feature type="non-terminal residue" evidence="2">
    <location>
        <position position="25"/>
    </location>
</feature>
<accession>A0A4Y2NAY6</accession>
<proteinExistence type="predicted"/>
<protein>
    <submittedName>
        <fullName evidence="2">Uncharacterized protein</fullName>
    </submittedName>
</protein>
<reference evidence="2 3" key="1">
    <citation type="journal article" date="2019" name="Sci. Rep.">
        <title>Orb-weaving spider Araneus ventricosus genome elucidates the spidroin gene catalogue.</title>
        <authorList>
            <person name="Kono N."/>
            <person name="Nakamura H."/>
            <person name="Ohtoshi R."/>
            <person name="Moran D.A.P."/>
            <person name="Shinohara A."/>
            <person name="Yoshida Y."/>
            <person name="Fujiwara M."/>
            <person name="Mori M."/>
            <person name="Tomita M."/>
            <person name="Arakawa K."/>
        </authorList>
    </citation>
    <scope>NUCLEOTIDE SEQUENCE [LARGE SCALE GENOMIC DNA]</scope>
</reference>
<name>A0A4Y2NAY6_ARAVE</name>
<organism evidence="2 3">
    <name type="scientific">Araneus ventricosus</name>
    <name type="common">Orbweaver spider</name>
    <name type="synonym">Epeira ventricosa</name>
    <dbReference type="NCBI Taxonomy" id="182803"/>
    <lineage>
        <taxon>Eukaryota</taxon>
        <taxon>Metazoa</taxon>
        <taxon>Ecdysozoa</taxon>
        <taxon>Arthropoda</taxon>
        <taxon>Chelicerata</taxon>
        <taxon>Arachnida</taxon>
        <taxon>Araneae</taxon>
        <taxon>Araneomorphae</taxon>
        <taxon>Entelegynae</taxon>
        <taxon>Araneoidea</taxon>
        <taxon>Araneidae</taxon>
        <taxon>Araneus</taxon>
    </lineage>
</organism>
<comment type="caution">
    <text evidence="2">The sequence shown here is derived from an EMBL/GenBank/DDBJ whole genome shotgun (WGS) entry which is preliminary data.</text>
</comment>
<dbReference type="Proteomes" id="UP000499080">
    <property type="component" value="Unassembled WGS sequence"/>
</dbReference>
<feature type="region of interest" description="Disordered" evidence="1">
    <location>
        <begin position="1"/>
        <end position="25"/>
    </location>
</feature>
<evidence type="ECO:0000256" key="1">
    <source>
        <dbReference type="SAM" id="MobiDB-lite"/>
    </source>
</evidence>
<keyword evidence="3" id="KW-1185">Reference proteome</keyword>
<gene>
    <name evidence="2" type="ORF">AVEN_110531_1</name>
</gene>